<feature type="transmembrane region" description="Helical" evidence="6">
    <location>
        <begin position="231"/>
        <end position="251"/>
    </location>
</feature>
<comment type="subcellular location">
    <subcellularLocation>
        <location evidence="1">Cell membrane</location>
        <topology evidence="1">Multi-pass membrane protein</topology>
    </subcellularLocation>
</comment>
<keyword evidence="3 6" id="KW-0812">Transmembrane</keyword>
<dbReference type="EMBL" id="CP107246">
    <property type="protein sequence ID" value="WIM05502.1"/>
    <property type="molecule type" value="Genomic_DNA"/>
</dbReference>
<dbReference type="PANTHER" id="PTHR40277:SF1">
    <property type="entry name" value="BLL5419 PROTEIN"/>
    <property type="match status" value="1"/>
</dbReference>
<keyword evidence="2" id="KW-1003">Cell membrane</keyword>
<organism evidence="7">
    <name type="scientific">Candidatus Nitricoxidivorans perseverans</name>
    <dbReference type="NCBI Taxonomy" id="2975601"/>
    <lineage>
        <taxon>Bacteria</taxon>
        <taxon>Pseudomonadati</taxon>
        <taxon>Pseudomonadota</taxon>
        <taxon>Betaproteobacteria</taxon>
        <taxon>Nitrosomonadales</taxon>
        <taxon>Sterolibacteriaceae</taxon>
        <taxon>Candidatus Nitricoxidivorans</taxon>
    </lineage>
</organism>
<sequence length="300" mass="30937">MKTSPAARIAVSAALLGLIAWAVDGAGLWRRLADADPRWFALAFAMGILANVVSAWRWLAIARHMGLNASAAALLPAYGRNVTLNTVLPGATLSGDAYRALVLQKLGNPMLKSAASVAVDRLSGLWALFVISWLAWIAMAASGTAVPRAALNLHLIAIGLAVFAPFAAGALAGRLNLAPDSLPARFLRLLSETARLTRLTFAPSVVVQAATIAALWAAMHAVTPEVPMLTLVAASAPVFLAAALPVSVGGFGTREAALAAYWALAGLPADAAVAGALLHGLATTLQGALWAPLFLLRHGK</sequence>
<dbReference type="InterPro" id="IPR022791">
    <property type="entry name" value="L-PG_synthase/AglD"/>
</dbReference>
<dbReference type="AlphaFoldDB" id="A0AA49IUZ6"/>
<feature type="transmembrane region" description="Helical" evidence="6">
    <location>
        <begin position="41"/>
        <end position="60"/>
    </location>
</feature>
<dbReference type="GO" id="GO:0005886">
    <property type="term" value="C:plasma membrane"/>
    <property type="evidence" value="ECO:0007669"/>
    <property type="project" value="UniProtKB-SubCell"/>
</dbReference>
<evidence type="ECO:0000256" key="3">
    <source>
        <dbReference type="ARBA" id="ARBA00022692"/>
    </source>
</evidence>
<evidence type="ECO:0000256" key="6">
    <source>
        <dbReference type="SAM" id="Phobius"/>
    </source>
</evidence>
<dbReference type="KEGG" id="npv:OHM77_12590"/>
<dbReference type="Proteomes" id="UP001234916">
    <property type="component" value="Chromosome"/>
</dbReference>
<reference evidence="7" key="1">
    <citation type="journal article" date="2023" name="Nat. Microbiol.">
        <title>Enrichment and characterization of a nitric oxide-reducing microbial community in a continuous bioreactor.</title>
        <authorList>
            <person name="Garrido-Amador P."/>
            <person name="Stortenbeker N."/>
            <person name="Wessels H.J.C.T."/>
            <person name="Speth D.R."/>
            <person name="Garcia-Heredia I."/>
            <person name="Kartal B."/>
        </authorList>
    </citation>
    <scope>NUCLEOTIDE SEQUENCE</scope>
    <source>
        <strain evidence="7">MAG1</strain>
    </source>
</reference>
<evidence type="ECO:0000313" key="7">
    <source>
        <dbReference type="EMBL" id="WIM05502.1"/>
    </source>
</evidence>
<name>A0AA49IUZ6_9PROT</name>
<protein>
    <submittedName>
        <fullName evidence="7">Flippase-like domain-containing protein</fullName>
    </submittedName>
</protein>
<accession>A0AA49IUZ6</accession>
<gene>
    <name evidence="7" type="ORF">OHM77_12590</name>
</gene>
<evidence type="ECO:0000256" key="5">
    <source>
        <dbReference type="ARBA" id="ARBA00023136"/>
    </source>
</evidence>
<feature type="transmembrane region" description="Helical" evidence="6">
    <location>
        <begin position="258"/>
        <end position="282"/>
    </location>
</feature>
<keyword evidence="4 6" id="KW-1133">Transmembrane helix</keyword>
<feature type="transmembrane region" description="Helical" evidence="6">
    <location>
        <begin position="153"/>
        <end position="175"/>
    </location>
</feature>
<dbReference type="Pfam" id="PF03706">
    <property type="entry name" value="LPG_synthase_TM"/>
    <property type="match status" value="1"/>
</dbReference>
<feature type="transmembrane region" description="Helical" evidence="6">
    <location>
        <begin position="122"/>
        <end position="141"/>
    </location>
</feature>
<evidence type="ECO:0000256" key="1">
    <source>
        <dbReference type="ARBA" id="ARBA00004651"/>
    </source>
</evidence>
<keyword evidence="5 6" id="KW-0472">Membrane</keyword>
<feature type="transmembrane region" description="Helical" evidence="6">
    <location>
        <begin position="196"/>
        <end position="219"/>
    </location>
</feature>
<proteinExistence type="predicted"/>
<dbReference type="PANTHER" id="PTHR40277">
    <property type="entry name" value="BLL5419 PROTEIN"/>
    <property type="match status" value="1"/>
</dbReference>
<evidence type="ECO:0000256" key="4">
    <source>
        <dbReference type="ARBA" id="ARBA00022989"/>
    </source>
</evidence>
<evidence type="ECO:0000256" key="2">
    <source>
        <dbReference type="ARBA" id="ARBA00022475"/>
    </source>
</evidence>